<reference evidence="2 3" key="1">
    <citation type="submission" date="2018-02" db="EMBL/GenBank/DDBJ databases">
        <title>Comparative genomes isolates from brazilian mangrove.</title>
        <authorList>
            <person name="Araujo J.E."/>
            <person name="Taketani R.G."/>
            <person name="Silva M.C.P."/>
            <person name="Loureco M.V."/>
            <person name="Andreote F.D."/>
        </authorList>
    </citation>
    <scope>NUCLEOTIDE SEQUENCE [LARGE SCALE GENOMIC DNA]</scope>
    <source>
        <strain evidence="2 3">NAP PRIS-MGV</strain>
    </source>
</reference>
<dbReference type="AlphaFoldDB" id="A0A2S8F6D7"/>
<feature type="transmembrane region" description="Helical" evidence="1">
    <location>
        <begin position="27"/>
        <end position="48"/>
    </location>
</feature>
<evidence type="ECO:0000313" key="3">
    <source>
        <dbReference type="Proteomes" id="UP000239388"/>
    </source>
</evidence>
<feature type="transmembrane region" description="Helical" evidence="1">
    <location>
        <begin position="68"/>
        <end position="88"/>
    </location>
</feature>
<evidence type="ECO:0000256" key="1">
    <source>
        <dbReference type="SAM" id="Phobius"/>
    </source>
</evidence>
<keyword evidence="1" id="KW-0812">Transmembrane</keyword>
<sequence length="102" mass="11196">MINPYESTTAVAAAERNPESARARARWLGVTAMVCGFGFIPLAMIAFHLSMGPYYGQDAPRWFEYGQFLILLLPVAAEILAGLTFSSAETSRKARRIPLVTT</sequence>
<dbReference type="RefSeq" id="WP_105359210.1">
    <property type="nucleotide sequence ID" value="NZ_PUIB01000027.1"/>
</dbReference>
<protein>
    <submittedName>
        <fullName evidence="2">Uncharacterized protein</fullName>
    </submittedName>
</protein>
<gene>
    <name evidence="2" type="ORF">C5Y98_26855</name>
</gene>
<evidence type="ECO:0000313" key="2">
    <source>
        <dbReference type="EMBL" id="PQO27721.1"/>
    </source>
</evidence>
<accession>A0A2S8F6D7</accession>
<dbReference type="Proteomes" id="UP000239388">
    <property type="component" value="Unassembled WGS sequence"/>
</dbReference>
<comment type="caution">
    <text evidence="2">The sequence shown here is derived from an EMBL/GenBank/DDBJ whole genome shotgun (WGS) entry which is preliminary data.</text>
</comment>
<keyword evidence="1" id="KW-0472">Membrane</keyword>
<keyword evidence="1" id="KW-1133">Transmembrane helix</keyword>
<name>A0A2S8F6D7_9BACT</name>
<dbReference type="EMBL" id="PUIB01000027">
    <property type="protein sequence ID" value="PQO27721.1"/>
    <property type="molecule type" value="Genomic_DNA"/>
</dbReference>
<organism evidence="2 3">
    <name type="scientific">Blastopirellula marina</name>
    <dbReference type="NCBI Taxonomy" id="124"/>
    <lineage>
        <taxon>Bacteria</taxon>
        <taxon>Pseudomonadati</taxon>
        <taxon>Planctomycetota</taxon>
        <taxon>Planctomycetia</taxon>
        <taxon>Pirellulales</taxon>
        <taxon>Pirellulaceae</taxon>
        <taxon>Blastopirellula</taxon>
    </lineage>
</organism>
<proteinExistence type="predicted"/>